<evidence type="ECO:0000313" key="1">
    <source>
        <dbReference type="EMBL" id="KMY31506.1"/>
    </source>
</evidence>
<evidence type="ECO:0000313" key="2">
    <source>
        <dbReference type="Proteomes" id="UP000037326"/>
    </source>
</evidence>
<protein>
    <submittedName>
        <fullName evidence="1">Uncharacterized protein</fullName>
    </submittedName>
</protein>
<dbReference type="Proteomes" id="UP000037326">
    <property type="component" value="Unassembled WGS sequence"/>
</dbReference>
<organism evidence="1 2">
    <name type="scientific">Lysinibacillus xylanilyticus</name>
    <dbReference type="NCBI Taxonomy" id="582475"/>
    <lineage>
        <taxon>Bacteria</taxon>
        <taxon>Bacillati</taxon>
        <taxon>Bacillota</taxon>
        <taxon>Bacilli</taxon>
        <taxon>Bacillales</taxon>
        <taxon>Bacillaceae</taxon>
        <taxon>Lysinibacillus</taxon>
    </lineage>
</organism>
<dbReference type="GeneID" id="96597571"/>
<name>A0A0K9FBM8_9BACI</name>
<dbReference type="PATRIC" id="fig|582475.4.peg.335"/>
<reference evidence="2" key="1">
    <citation type="submission" date="2015-07" db="EMBL/GenBank/DDBJ databases">
        <authorList>
            <consortium name="Consortium for Microbial Forensics and Genomics (microFORGE)"/>
            <person name="Knight B.M."/>
            <person name="Roberts D.P."/>
            <person name="Lin D."/>
            <person name="Hari K."/>
            <person name="Fletcher J."/>
            <person name="Melcher U."/>
            <person name="Blagden T."/>
            <person name="Winegar R.A."/>
        </authorList>
    </citation>
    <scope>NUCLEOTIDE SEQUENCE [LARGE SCALE GENOMIC DNA]</scope>
    <source>
        <strain evidence="2">DSM 23493</strain>
    </source>
</reference>
<gene>
    <name evidence="1" type="ORF">ACZ11_04555</name>
</gene>
<dbReference type="AlphaFoldDB" id="A0A0K9FBM8"/>
<dbReference type="OrthoDB" id="1148479at2"/>
<comment type="caution">
    <text evidence="1">The sequence shown here is derived from an EMBL/GenBank/DDBJ whole genome shotgun (WGS) entry which is preliminary data.</text>
</comment>
<dbReference type="RefSeq" id="WP_049664122.1">
    <property type="nucleotide sequence ID" value="NZ_LFXJ01000005.1"/>
</dbReference>
<dbReference type="EMBL" id="LFXJ01000005">
    <property type="protein sequence ID" value="KMY31506.1"/>
    <property type="molecule type" value="Genomic_DNA"/>
</dbReference>
<proteinExistence type="predicted"/>
<accession>A0A0K9FBM8</accession>
<sequence length="178" mass="21125">MDIFKIGNDFDYFDLTFLDEKEVRLFSTFKGQKITLEWKKDIFAISKDKLQKNELLDFDSRCFGSTLILKKKFENQLKKLLPNEIEMFPVRIKDIPEDFIYINVLKVIPAIDFDGLDTQQSLSMIRNKEIKFKLNEISNEILFRDVKINFYYCTQKFIDFIENNQIKGLSFEKVGNAT</sequence>